<accession>A0A1B7TJ84</accession>
<name>A0A1B7TJ84_9ASCO</name>
<evidence type="ECO:0000313" key="1">
    <source>
        <dbReference type="EMBL" id="OBA28812.1"/>
    </source>
</evidence>
<protein>
    <submittedName>
        <fullName evidence="1">Uncharacterized protein</fullName>
    </submittedName>
</protein>
<dbReference type="OrthoDB" id="10630763at2759"/>
<dbReference type="AlphaFoldDB" id="A0A1B7TJ84"/>
<keyword evidence="2" id="KW-1185">Reference proteome</keyword>
<evidence type="ECO:0000313" key="2">
    <source>
        <dbReference type="Proteomes" id="UP000092321"/>
    </source>
</evidence>
<reference evidence="2" key="1">
    <citation type="journal article" date="2016" name="Proc. Natl. Acad. Sci. U.S.A.">
        <title>Comparative genomics of biotechnologically important yeasts.</title>
        <authorList>
            <person name="Riley R."/>
            <person name="Haridas S."/>
            <person name="Wolfe K.H."/>
            <person name="Lopes M.R."/>
            <person name="Hittinger C.T."/>
            <person name="Goeker M."/>
            <person name="Salamov A.A."/>
            <person name="Wisecaver J.H."/>
            <person name="Long T.M."/>
            <person name="Calvey C.H."/>
            <person name="Aerts A.L."/>
            <person name="Barry K.W."/>
            <person name="Choi C."/>
            <person name="Clum A."/>
            <person name="Coughlan A.Y."/>
            <person name="Deshpande S."/>
            <person name="Douglass A.P."/>
            <person name="Hanson S.J."/>
            <person name="Klenk H.-P."/>
            <person name="LaButti K.M."/>
            <person name="Lapidus A."/>
            <person name="Lindquist E.A."/>
            <person name="Lipzen A.M."/>
            <person name="Meier-Kolthoff J.P."/>
            <person name="Ohm R.A."/>
            <person name="Otillar R.P."/>
            <person name="Pangilinan J.L."/>
            <person name="Peng Y."/>
            <person name="Rokas A."/>
            <person name="Rosa C.A."/>
            <person name="Scheuner C."/>
            <person name="Sibirny A.A."/>
            <person name="Slot J.C."/>
            <person name="Stielow J.B."/>
            <person name="Sun H."/>
            <person name="Kurtzman C.P."/>
            <person name="Blackwell M."/>
            <person name="Grigoriev I.V."/>
            <person name="Jeffries T.W."/>
        </authorList>
    </citation>
    <scope>NUCLEOTIDE SEQUENCE [LARGE SCALE GENOMIC DNA]</scope>
    <source>
        <strain evidence="2">NRRL Y-1626</strain>
    </source>
</reference>
<comment type="caution">
    <text evidence="1">The sequence shown here is derived from an EMBL/GenBank/DDBJ whole genome shotgun (WGS) entry which is preliminary data.</text>
</comment>
<sequence>MNTILKQLLEIENNKLETRNPKTLLIVLTDVVRSYFDNGMLKNSNNILNIKSQINIKQQNSISTIIYLEKVRYLYIYLTYLTYNENNEQIYDNLIIYGLEILIQTDAKDQSNEIVRLTNLIILKLKELTQNYKNKNLNVVILPIDDVDFIKCHFKENELEKIQQEIDLIYKIILIDSDFF</sequence>
<proteinExistence type="predicted"/>
<organism evidence="1 2">
    <name type="scientific">Hanseniaspora valbyensis NRRL Y-1626</name>
    <dbReference type="NCBI Taxonomy" id="766949"/>
    <lineage>
        <taxon>Eukaryota</taxon>
        <taxon>Fungi</taxon>
        <taxon>Dikarya</taxon>
        <taxon>Ascomycota</taxon>
        <taxon>Saccharomycotina</taxon>
        <taxon>Saccharomycetes</taxon>
        <taxon>Saccharomycodales</taxon>
        <taxon>Saccharomycodaceae</taxon>
        <taxon>Hanseniaspora</taxon>
    </lineage>
</organism>
<dbReference type="Proteomes" id="UP000092321">
    <property type="component" value="Unassembled WGS sequence"/>
</dbReference>
<gene>
    <name evidence="1" type="ORF">HANVADRAFT_447</name>
</gene>
<dbReference type="EMBL" id="LXPE01000002">
    <property type="protein sequence ID" value="OBA28812.1"/>
    <property type="molecule type" value="Genomic_DNA"/>
</dbReference>